<sequence length="183" mass="19941">MTAVVDAAVEVLGEVGYARATTAEIARRAGVSQGGLFRHFGARLDVMLAAADRIRSRQLVDFSEGLGSLDGTDLTEVVHRLRRATRAPINAAWYELVLAARADAELRAVLEPLAERYHGEILALGRALPIAERLAPVELDTIVLSIVHLLDGEALMASLLPHPEHEDVRVEQLVRILSGRPLY</sequence>
<evidence type="ECO:0000256" key="3">
    <source>
        <dbReference type="ARBA" id="ARBA00023163"/>
    </source>
</evidence>
<dbReference type="PROSITE" id="PS50977">
    <property type="entry name" value="HTH_TETR_2"/>
    <property type="match status" value="1"/>
</dbReference>
<name>A0A371PF26_9ACTN</name>
<dbReference type="GO" id="GO:0003700">
    <property type="term" value="F:DNA-binding transcription factor activity"/>
    <property type="evidence" value="ECO:0007669"/>
    <property type="project" value="TreeGrafter"/>
</dbReference>
<evidence type="ECO:0000256" key="4">
    <source>
        <dbReference type="PROSITE-ProRule" id="PRU00335"/>
    </source>
</evidence>
<dbReference type="PANTHER" id="PTHR30055:SF234">
    <property type="entry name" value="HTH-TYPE TRANSCRIPTIONAL REGULATOR BETI"/>
    <property type="match status" value="1"/>
</dbReference>
<protein>
    <submittedName>
        <fullName evidence="6">TetR/AcrR family transcriptional regulator</fullName>
    </submittedName>
</protein>
<dbReference type="SUPFAM" id="SSF46689">
    <property type="entry name" value="Homeodomain-like"/>
    <property type="match status" value="1"/>
</dbReference>
<dbReference type="Pfam" id="PF00440">
    <property type="entry name" value="TetR_N"/>
    <property type="match status" value="1"/>
</dbReference>
<evidence type="ECO:0000313" key="7">
    <source>
        <dbReference type="Proteomes" id="UP000265581"/>
    </source>
</evidence>
<dbReference type="InterPro" id="IPR009057">
    <property type="entry name" value="Homeodomain-like_sf"/>
</dbReference>
<keyword evidence="7" id="KW-1185">Reference proteome</keyword>
<dbReference type="InterPro" id="IPR001647">
    <property type="entry name" value="HTH_TetR"/>
</dbReference>
<accession>A0A371PF26</accession>
<gene>
    <name evidence="6" type="ORF">DX116_04240</name>
</gene>
<organism evidence="6 7">
    <name type="scientific">Aeromicrobium endophyticum</name>
    <dbReference type="NCBI Taxonomy" id="2292704"/>
    <lineage>
        <taxon>Bacteria</taxon>
        <taxon>Bacillati</taxon>
        <taxon>Actinomycetota</taxon>
        <taxon>Actinomycetes</taxon>
        <taxon>Propionibacteriales</taxon>
        <taxon>Nocardioidaceae</taxon>
        <taxon>Aeromicrobium</taxon>
    </lineage>
</organism>
<dbReference type="OrthoDB" id="4539007at2"/>
<comment type="caution">
    <text evidence="6">The sequence shown here is derived from an EMBL/GenBank/DDBJ whole genome shotgun (WGS) entry which is preliminary data.</text>
</comment>
<keyword evidence="3" id="KW-0804">Transcription</keyword>
<feature type="domain" description="HTH tetR-type" evidence="5">
    <location>
        <begin position="1"/>
        <end position="58"/>
    </location>
</feature>
<dbReference type="Proteomes" id="UP000265581">
    <property type="component" value="Unassembled WGS sequence"/>
</dbReference>
<evidence type="ECO:0000259" key="5">
    <source>
        <dbReference type="PROSITE" id="PS50977"/>
    </source>
</evidence>
<proteinExistence type="predicted"/>
<dbReference type="PRINTS" id="PR00455">
    <property type="entry name" value="HTHTETR"/>
</dbReference>
<dbReference type="GO" id="GO:0000976">
    <property type="term" value="F:transcription cis-regulatory region binding"/>
    <property type="evidence" value="ECO:0007669"/>
    <property type="project" value="TreeGrafter"/>
</dbReference>
<reference evidence="6 7" key="1">
    <citation type="submission" date="2018-08" db="EMBL/GenBank/DDBJ databases">
        <title>Aeromicrobium sp. M2KJ-4, whole genome shotgun sequence.</title>
        <authorList>
            <person name="Tuo L."/>
        </authorList>
    </citation>
    <scope>NUCLEOTIDE SEQUENCE [LARGE SCALE GENOMIC DNA]</scope>
    <source>
        <strain evidence="6 7">M2KJ-4</strain>
    </source>
</reference>
<keyword evidence="2 4" id="KW-0238">DNA-binding</keyword>
<dbReference type="PANTHER" id="PTHR30055">
    <property type="entry name" value="HTH-TYPE TRANSCRIPTIONAL REGULATOR RUTR"/>
    <property type="match status" value="1"/>
</dbReference>
<keyword evidence="1" id="KW-0805">Transcription regulation</keyword>
<dbReference type="InterPro" id="IPR050109">
    <property type="entry name" value="HTH-type_TetR-like_transc_reg"/>
</dbReference>
<feature type="DNA-binding region" description="H-T-H motif" evidence="4">
    <location>
        <begin position="21"/>
        <end position="40"/>
    </location>
</feature>
<evidence type="ECO:0000256" key="2">
    <source>
        <dbReference type="ARBA" id="ARBA00023125"/>
    </source>
</evidence>
<evidence type="ECO:0000256" key="1">
    <source>
        <dbReference type="ARBA" id="ARBA00023015"/>
    </source>
</evidence>
<evidence type="ECO:0000313" key="6">
    <source>
        <dbReference type="EMBL" id="REK74010.1"/>
    </source>
</evidence>
<dbReference type="EMBL" id="QUBR01000001">
    <property type="protein sequence ID" value="REK74010.1"/>
    <property type="molecule type" value="Genomic_DNA"/>
</dbReference>
<dbReference type="Gene3D" id="1.10.357.10">
    <property type="entry name" value="Tetracycline Repressor, domain 2"/>
    <property type="match status" value="1"/>
</dbReference>
<dbReference type="AlphaFoldDB" id="A0A371PF26"/>